<dbReference type="PANTHER" id="PTHR12434:SF6">
    <property type="entry name" value="MEDIATOR OF RNA POLYMERASE II TRANSCRIPTION SUBUNIT 22"/>
    <property type="match status" value="1"/>
</dbReference>
<evidence type="ECO:0000313" key="7">
    <source>
        <dbReference type="EMBL" id="KAJ2780794.1"/>
    </source>
</evidence>
<evidence type="ECO:0000256" key="5">
    <source>
        <dbReference type="ARBA" id="ARBA00023242"/>
    </source>
</evidence>
<evidence type="ECO:0000256" key="6">
    <source>
        <dbReference type="SAM" id="MobiDB-lite"/>
    </source>
</evidence>
<comment type="caution">
    <text evidence="7">The sequence shown here is derived from an EMBL/GenBank/DDBJ whole genome shotgun (WGS) entry which is preliminary data.</text>
</comment>
<protein>
    <submittedName>
        <fullName evidence="7">Uncharacterized protein</fullName>
    </submittedName>
</protein>
<feature type="compositionally biased region" description="Acidic residues" evidence="6">
    <location>
        <begin position="87"/>
        <end position="96"/>
    </location>
</feature>
<keyword evidence="8" id="KW-1185">Reference proteome</keyword>
<dbReference type="Pfam" id="PF06179">
    <property type="entry name" value="Med22"/>
    <property type="match status" value="1"/>
</dbReference>
<gene>
    <name evidence="7" type="ORF">H4R18_003262</name>
</gene>
<dbReference type="AlphaFoldDB" id="A0A9W8HG00"/>
<dbReference type="OrthoDB" id="203279at2759"/>
<comment type="subcellular location">
    <subcellularLocation>
        <location evidence="1">Nucleus</location>
    </subcellularLocation>
</comment>
<dbReference type="GO" id="GO:0016592">
    <property type="term" value="C:mediator complex"/>
    <property type="evidence" value="ECO:0007669"/>
    <property type="project" value="InterPro"/>
</dbReference>
<evidence type="ECO:0000313" key="8">
    <source>
        <dbReference type="Proteomes" id="UP001140217"/>
    </source>
</evidence>
<reference evidence="7" key="1">
    <citation type="submission" date="2022-07" db="EMBL/GenBank/DDBJ databases">
        <title>Phylogenomic reconstructions and comparative analyses of Kickxellomycotina fungi.</title>
        <authorList>
            <person name="Reynolds N.K."/>
            <person name="Stajich J.E."/>
            <person name="Barry K."/>
            <person name="Grigoriev I.V."/>
            <person name="Crous P."/>
            <person name="Smith M.E."/>
        </authorList>
    </citation>
    <scope>NUCLEOTIDE SEQUENCE</scope>
    <source>
        <strain evidence="7">NBRC 105414</strain>
    </source>
</reference>
<dbReference type="EMBL" id="JANBUL010000125">
    <property type="protein sequence ID" value="KAJ2780794.1"/>
    <property type="molecule type" value="Genomic_DNA"/>
</dbReference>
<evidence type="ECO:0000256" key="2">
    <source>
        <dbReference type="ARBA" id="ARBA00005942"/>
    </source>
</evidence>
<feature type="compositionally biased region" description="Low complexity" evidence="6">
    <location>
        <begin position="57"/>
        <end position="66"/>
    </location>
</feature>
<organism evidence="7 8">
    <name type="scientific">Coemansia javaensis</name>
    <dbReference type="NCBI Taxonomy" id="2761396"/>
    <lineage>
        <taxon>Eukaryota</taxon>
        <taxon>Fungi</taxon>
        <taxon>Fungi incertae sedis</taxon>
        <taxon>Zoopagomycota</taxon>
        <taxon>Kickxellomycotina</taxon>
        <taxon>Kickxellomycetes</taxon>
        <taxon>Kickxellales</taxon>
        <taxon>Kickxellaceae</taxon>
        <taxon>Coemansia</taxon>
    </lineage>
</organism>
<dbReference type="PANTHER" id="PTHR12434">
    <property type="entry name" value="MEDIATOR OF RNA POLYMERASE II TRANSCRIPTION SUBUNIT 22"/>
    <property type="match status" value="1"/>
</dbReference>
<accession>A0A9W8HG00</accession>
<sequence>MFQRVRSNSITPLDSQRHLATAGNAAAEEELNKRLKSEIDQLLGAFGDIIQTSRIYTSGSSSSSSGVGRGRRNLGGHDGDSDSGSSSDDDDSDGSDGDAARAQGARPGVDPPKDKYVAAQEAYGAQTRAAIMVRSVENLMSMVADIKRAYLVNDTDTLTAIADQRRRAVEERVAQTRAEIEALNSTLTAGVRELEAIHYAST</sequence>
<dbReference type="GO" id="GO:0006357">
    <property type="term" value="P:regulation of transcription by RNA polymerase II"/>
    <property type="evidence" value="ECO:0007669"/>
    <property type="project" value="InterPro"/>
</dbReference>
<keyword evidence="4" id="KW-0804">Transcription</keyword>
<evidence type="ECO:0000256" key="1">
    <source>
        <dbReference type="ARBA" id="ARBA00004123"/>
    </source>
</evidence>
<evidence type="ECO:0000256" key="4">
    <source>
        <dbReference type="ARBA" id="ARBA00023163"/>
    </source>
</evidence>
<dbReference type="Proteomes" id="UP001140217">
    <property type="component" value="Unassembled WGS sequence"/>
</dbReference>
<name>A0A9W8HG00_9FUNG</name>
<dbReference type="InterPro" id="IPR009332">
    <property type="entry name" value="Med22"/>
</dbReference>
<feature type="region of interest" description="Disordered" evidence="6">
    <location>
        <begin position="57"/>
        <end position="114"/>
    </location>
</feature>
<keyword evidence="5" id="KW-0539">Nucleus</keyword>
<keyword evidence="3" id="KW-0805">Transcription regulation</keyword>
<proteinExistence type="inferred from homology"/>
<comment type="similarity">
    <text evidence="2">Belongs to the Mediator complex subunit 22 family.</text>
</comment>
<evidence type="ECO:0000256" key="3">
    <source>
        <dbReference type="ARBA" id="ARBA00023015"/>
    </source>
</evidence>
<dbReference type="GO" id="GO:0003712">
    <property type="term" value="F:transcription coregulator activity"/>
    <property type="evidence" value="ECO:0007669"/>
    <property type="project" value="InterPro"/>
</dbReference>